<name>A0ABP8M198_9BACT</name>
<evidence type="ECO:0000313" key="2">
    <source>
        <dbReference type="Proteomes" id="UP001500552"/>
    </source>
</evidence>
<accession>A0ABP8M198</accession>
<gene>
    <name evidence="1" type="ORF">GCM10023188_39200</name>
</gene>
<protein>
    <submittedName>
        <fullName evidence="1">Uncharacterized protein</fullName>
    </submittedName>
</protein>
<sequence length="111" mass="12884">MGHKAVCLNCRKAFSLGSTSLKEQTCTECGNALVYFNHKFRPPRRANLKAWKVVSFLYDHGFTYQHLYKDISHSTKVDRNSSSNYIEYPVSMEEAKEFVEKNSNQARKLKE</sequence>
<comment type="caution">
    <text evidence="1">The sequence shown here is derived from an EMBL/GenBank/DDBJ whole genome shotgun (WGS) entry which is preliminary data.</text>
</comment>
<dbReference type="Proteomes" id="UP001500552">
    <property type="component" value="Unassembled WGS sequence"/>
</dbReference>
<proteinExistence type="predicted"/>
<reference evidence="2" key="1">
    <citation type="journal article" date="2019" name="Int. J. Syst. Evol. Microbiol.">
        <title>The Global Catalogue of Microorganisms (GCM) 10K type strain sequencing project: providing services to taxonomists for standard genome sequencing and annotation.</title>
        <authorList>
            <consortium name="The Broad Institute Genomics Platform"/>
            <consortium name="The Broad Institute Genome Sequencing Center for Infectious Disease"/>
            <person name="Wu L."/>
            <person name="Ma J."/>
        </authorList>
    </citation>
    <scope>NUCLEOTIDE SEQUENCE [LARGE SCALE GENOMIC DNA]</scope>
    <source>
        <strain evidence="2">JCM 17926</strain>
    </source>
</reference>
<dbReference type="EMBL" id="BAABHC010000029">
    <property type="protein sequence ID" value="GAA4441103.1"/>
    <property type="molecule type" value="Genomic_DNA"/>
</dbReference>
<keyword evidence="2" id="KW-1185">Reference proteome</keyword>
<organism evidence="1 2">
    <name type="scientific">Pontibacter saemangeumensis</name>
    <dbReference type="NCBI Taxonomy" id="1084525"/>
    <lineage>
        <taxon>Bacteria</taxon>
        <taxon>Pseudomonadati</taxon>
        <taxon>Bacteroidota</taxon>
        <taxon>Cytophagia</taxon>
        <taxon>Cytophagales</taxon>
        <taxon>Hymenobacteraceae</taxon>
        <taxon>Pontibacter</taxon>
    </lineage>
</organism>
<evidence type="ECO:0000313" key="1">
    <source>
        <dbReference type="EMBL" id="GAA4441103.1"/>
    </source>
</evidence>